<dbReference type="PANTHER" id="PTHR24118">
    <property type="entry name" value="POTE ANKYRIN DOMAIN"/>
    <property type="match status" value="1"/>
</dbReference>
<evidence type="ECO:0000313" key="3">
    <source>
        <dbReference type="Proteomes" id="UP000298663"/>
    </source>
</evidence>
<reference evidence="2 3" key="1">
    <citation type="journal article" date="2015" name="Genome Biol.">
        <title>Comparative genomics of Steinernema reveals deeply conserved gene regulatory networks.</title>
        <authorList>
            <person name="Dillman A.R."/>
            <person name="Macchietto M."/>
            <person name="Porter C.F."/>
            <person name="Rogers A."/>
            <person name="Williams B."/>
            <person name="Antoshechkin I."/>
            <person name="Lee M.M."/>
            <person name="Goodwin Z."/>
            <person name="Lu X."/>
            <person name="Lewis E.E."/>
            <person name="Goodrich-Blair H."/>
            <person name="Stock S.P."/>
            <person name="Adams B.J."/>
            <person name="Sternberg P.W."/>
            <person name="Mortazavi A."/>
        </authorList>
    </citation>
    <scope>NUCLEOTIDE SEQUENCE [LARGE SCALE GENOMIC DNA]</scope>
    <source>
        <strain evidence="2 3">ALL</strain>
    </source>
</reference>
<dbReference type="Pfam" id="PF12796">
    <property type="entry name" value="Ank_2"/>
    <property type="match status" value="1"/>
</dbReference>
<protein>
    <submittedName>
        <fullName evidence="2">Uncharacterized protein</fullName>
    </submittedName>
</protein>
<proteinExistence type="predicted"/>
<dbReference type="Proteomes" id="UP000298663">
    <property type="component" value="Unassembled WGS sequence"/>
</dbReference>
<dbReference type="PROSITE" id="PS50297">
    <property type="entry name" value="ANK_REP_REGION"/>
    <property type="match status" value="2"/>
</dbReference>
<accession>A0A4V6A663</accession>
<dbReference type="SMART" id="SM00248">
    <property type="entry name" value="ANK"/>
    <property type="match status" value="5"/>
</dbReference>
<dbReference type="EMBL" id="AZBU02000002">
    <property type="protein sequence ID" value="TKR93415.1"/>
    <property type="molecule type" value="Genomic_DNA"/>
</dbReference>
<comment type="caution">
    <text evidence="2">The sequence shown here is derived from an EMBL/GenBank/DDBJ whole genome shotgun (WGS) entry which is preliminary data.</text>
</comment>
<organism evidence="2 3">
    <name type="scientific">Steinernema carpocapsae</name>
    <name type="common">Entomopathogenic nematode</name>
    <dbReference type="NCBI Taxonomy" id="34508"/>
    <lineage>
        <taxon>Eukaryota</taxon>
        <taxon>Metazoa</taxon>
        <taxon>Ecdysozoa</taxon>
        <taxon>Nematoda</taxon>
        <taxon>Chromadorea</taxon>
        <taxon>Rhabditida</taxon>
        <taxon>Tylenchina</taxon>
        <taxon>Panagrolaimomorpha</taxon>
        <taxon>Strongyloidoidea</taxon>
        <taxon>Steinernematidae</taxon>
        <taxon>Steinernema</taxon>
    </lineage>
</organism>
<evidence type="ECO:0000256" key="1">
    <source>
        <dbReference type="PROSITE-ProRule" id="PRU00023"/>
    </source>
</evidence>
<dbReference type="InterPro" id="IPR036770">
    <property type="entry name" value="Ankyrin_rpt-contain_sf"/>
</dbReference>
<dbReference type="STRING" id="34508.A0A4V6A663"/>
<dbReference type="PROSITE" id="PS50088">
    <property type="entry name" value="ANK_REPEAT"/>
    <property type="match status" value="2"/>
</dbReference>
<name>A0A4V6A663_STECR</name>
<dbReference type="SUPFAM" id="SSF48403">
    <property type="entry name" value="Ankyrin repeat"/>
    <property type="match status" value="1"/>
</dbReference>
<evidence type="ECO:0000313" key="2">
    <source>
        <dbReference type="EMBL" id="TKR93415.1"/>
    </source>
</evidence>
<dbReference type="OrthoDB" id="539213at2759"/>
<keyword evidence="3" id="KW-1185">Reference proteome</keyword>
<dbReference type="Gene3D" id="1.25.40.20">
    <property type="entry name" value="Ankyrin repeat-containing domain"/>
    <property type="match status" value="1"/>
</dbReference>
<reference evidence="2 3" key="2">
    <citation type="journal article" date="2019" name="G3 (Bethesda)">
        <title>Hybrid Assembly of the Genome of the Entomopathogenic Nematode Steinernema carpocapsae Identifies the X-Chromosome.</title>
        <authorList>
            <person name="Serra L."/>
            <person name="Macchietto M."/>
            <person name="Macias-Munoz A."/>
            <person name="McGill C.J."/>
            <person name="Rodriguez I.M."/>
            <person name="Rodriguez B."/>
            <person name="Murad R."/>
            <person name="Mortazavi A."/>
        </authorList>
    </citation>
    <scope>NUCLEOTIDE SEQUENCE [LARGE SCALE GENOMIC DNA]</scope>
    <source>
        <strain evidence="2 3">ALL</strain>
    </source>
</reference>
<dbReference type="InterPro" id="IPR002110">
    <property type="entry name" value="Ankyrin_rpt"/>
</dbReference>
<feature type="repeat" description="ANK" evidence="1">
    <location>
        <begin position="212"/>
        <end position="244"/>
    </location>
</feature>
<dbReference type="PANTHER" id="PTHR24118:SF100">
    <property type="entry name" value="FYVE-TYPE DOMAIN-CONTAINING PROTEIN"/>
    <property type="match status" value="1"/>
</dbReference>
<keyword evidence="1" id="KW-0040">ANK repeat</keyword>
<feature type="repeat" description="ANK" evidence="1">
    <location>
        <begin position="179"/>
        <end position="211"/>
    </location>
</feature>
<sequence>MSKPQPTAGVALFHLPRCRLRPSFRFLEQIPIHDSRSVGPTTFVSLSGAPLRFFGPSSAFSYFFRSPSAPGRIVCRPRDHNSLQNSSTFFSRIIIISVSPIDSIIAAGAGASFGSSQVSSAAAHSFARFSTMSDAAKGDFFDTIDHPKMELIRAAESGALDLVGELLDSGVDVNSLNDDHDSVLQTASACGHLRLVEFLLDSGADIEAANIVGFTPFLHACRNGHATVVDLLLQRGANPSQTTSMGSSALSLAIASNSAEVIKKMLTLTQQDIDKTFNLAPTSLMTAIYRDSPKLCGLLVRRGANPNYMHRGLKEINPSS</sequence>
<dbReference type="AlphaFoldDB" id="A0A4V6A663"/>
<gene>
    <name evidence="2" type="ORF">L596_007876</name>
</gene>